<dbReference type="GO" id="GO:0008360">
    <property type="term" value="P:regulation of cell shape"/>
    <property type="evidence" value="ECO:0007669"/>
    <property type="project" value="UniProtKB-UniRule"/>
</dbReference>
<dbReference type="PROSITE" id="PS52029">
    <property type="entry name" value="LD_TPASE"/>
    <property type="match status" value="1"/>
</dbReference>
<evidence type="ECO:0000256" key="8">
    <source>
        <dbReference type="SAM" id="SignalP"/>
    </source>
</evidence>
<dbReference type="RefSeq" id="WP_131001811.1">
    <property type="nucleotide sequence ID" value="NZ_JBHSZR010000005.1"/>
</dbReference>
<feature type="active site" description="Nucleophile" evidence="7">
    <location>
        <position position="111"/>
    </location>
</feature>
<keyword evidence="3" id="KW-0808">Transferase</keyword>
<keyword evidence="5 7" id="KW-0573">Peptidoglycan synthesis</keyword>
<dbReference type="GO" id="GO:0018104">
    <property type="term" value="P:peptidoglycan-protein cross-linking"/>
    <property type="evidence" value="ECO:0007669"/>
    <property type="project" value="TreeGrafter"/>
</dbReference>
<dbReference type="CDD" id="cd16913">
    <property type="entry name" value="YkuD_like"/>
    <property type="match status" value="1"/>
</dbReference>
<dbReference type="AlphaFoldDB" id="A0A4Q9GJE3"/>
<evidence type="ECO:0000256" key="4">
    <source>
        <dbReference type="ARBA" id="ARBA00022960"/>
    </source>
</evidence>
<keyword evidence="8" id="KW-0732">Signal</keyword>
<keyword evidence="11" id="KW-1185">Reference proteome</keyword>
<evidence type="ECO:0000256" key="3">
    <source>
        <dbReference type="ARBA" id="ARBA00022679"/>
    </source>
</evidence>
<protein>
    <recommendedName>
        <fullName evidence="9">L,D-TPase catalytic domain-containing protein</fullName>
    </recommendedName>
</protein>
<evidence type="ECO:0000256" key="7">
    <source>
        <dbReference type="PROSITE-ProRule" id="PRU01373"/>
    </source>
</evidence>
<evidence type="ECO:0000256" key="2">
    <source>
        <dbReference type="ARBA" id="ARBA00005992"/>
    </source>
</evidence>
<evidence type="ECO:0000313" key="11">
    <source>
        <dbReference type="Proteomes" id="UP000291613"/>
    </source>
</evidence>
<dbReference type="Proteomes" id="UP000291613">
    <property type="component" value="Unassembled WGS sequence"/>
</dbReference>
<reference evidence="10 11" key="1">
    <citation type="submission" date="2019-02" db="EMBL/GenBank/DDBJ databases">
        <title>Hansschlegelia quercus sp. nov., a novel methylotrophic bacterium from buds of oak (Quercus robur L.).</title>
        <authorList>
            <person name="Agafonova N.V."/>
            <person name="Kaparullina E.N."/>
            <person name="Grouzdev D.S."/>
            <person name="Doronina N.V."/>
        </authorList>
    </citation>
    <scope>NUCLEOTIDE SEQUENCE [LARGE SCALE GENOMIC DNA]</scope>
    <source>
        <strain evidence="10 11">Dub</strain>
    </source>
</reference>
<evidence type="ECO:0000313" key="10">
    <source>
        <dbReference type="EMBL" id="TBN54218.1"/>
    </source>
</evidence>
<evidence type="ECO:0000256" key="1">
    <source>
        <dbReference type="ARBA" id="ARBA00004752"/>
    </source>
</evidence>
<dbReference type="PANTHER" id="PTHR30582:SF2">
    <property type="entry name" value="L,D-TRANSPEPTIDASE YCIB-RELATED"/>
    <property type="match status" value="1"/>
</dbReference>
<accession>A0A4Q9GJE3</accession>
<sequence length="140" mass="15591">MRRFAFGLALAAATLLPSFAQATVVATISLSRQRANVSVNGFPTYSWPVSTARRGYVTPTGSYRPIRTERMWYSRKYDMSPMPYSVFFRGGYAVHATGYVRSLGRPASHGCVRLHPVAAATFYRLVQQYGMGNARIVITQ</sequence>
<evidence type="ECO:0000256" key="6">
    <source>
        <dbReference type="ARBA" id="ARBA00023316"/>
    </source>
</evidence>
<comment type="pathway">
    <text evidence="1 7">Cell wall biogenesis; peptidoglycan biosynthesis.</text>
</comment>
<dbReference type="EMBL" id="SIUB01000002">
    <property type="protein sequence ID" value="TBN54218.1"/>
    <property type="molecule type" value="Genomic_DNA"/>
</dbReference>
<dbReference type="OrthoDB" id="463216at2"/>
<dbReference type="GO" id="GO:0071555">
    <property type="term" value="P:cell wall organization"/>
    <property type="evidence" value="ECO:0007669"/>
    <property type="project" value="UniProtKB-UniRule"/>
</dbReference>
<dbReference type="InterPro" id="IPR038063">
    <property type="entry name" value="Transpep_catalytic_dom"/>
</dbReference>
<evidence type="ECO:0000256" key="5">
    <source>
        <dbReference type="ARBA" id="ARBA00022984"/>
    </source>
</evidence>
<dbReference type="UniPathway" id="UPA00219"/>
<dbReference type="InterPro" id="IPR005490">
    <property type="entry name" value="LD_TPept_cat_dom"/>
</dbReference>
<dbReference type="InterPro" id="IPR050979">
    <property type="entry name" value="LD-transpeptidase"/>
</dbReference>
<comment type="caution">
    <text evidence="10">The sequence shown here is derived from an EMBL/GenBank/DDBJ whole genome shotgun (WGS) entry which is preliminary data.</text>
</comment>
<dbReference type="GO" id="GO:0016740">
    <property type="term" value="F:transferase activity"/>
    <property type="evidence" value="ECO:0007669"/>
    <property type="project" value="UniProtKB-KW"/>
</dbReference>
<name>A0A4Q9GJE3_9HYPH</name>
<dbReference type="PANTHER" id="PTHR30582">
    <property type="entry name" value="L,D-TRANSPEPTIDASE"/>
    <property type="match status" value="1"/>
</dbReference>
<feature type="domain" description="L,D-TPase catalytic" evidence="9">
    <location>
        <begin position="24"/>
        <end position="139"/>
    </location>
</feature>
<comment type="similarity">
    <text evidence="2">Belongs to the YkuD family.</text>
</comment>
<keyword evidence="6 7" id="KW-0961">Cell wall biogenesis/degradation</keyword>
<dbReference type="SUPFAM" id="SSF141523">
    <property type="entry name" value="L,D-transpeptidase catalytic domain-like"/>
    <property type="match status" value="1"/>
</dbReference>
<dbReference type="GO" id="GO:0005576">
    <property type="term" value="C:extracellular region"/>
    <property type="evidence" value="ECO:0007669"/>
    <property type="project" value="TreeGrafter"/>
</dbReference>
<feature type="signal peptide" evidence="8">
    <location>
        <begin position="1"/>
        <end position="22"/>
    </location>
</feature>
<proteinExistence type="inferred from homology"/>
<gene>
    <name evidence="10" type="ORF">EYR15_05050</name>
</gene>
<keyword evidence="4 7" id="KW-0133">Cell shape</keyword>
<dbReference type="Pfam" id="PF03734">
    <property type="entry name" value="YkuD"/>
    <property type="match status" value="1"/>
</dbReference>
<organism evidence="10 11">
    <name type="scientific">Hansschlegelia quercus</name>
    <dbReference type="NCBI Taxonomy" id="2528245"/>
    <lineage>
        <taxon>Bacteria</taxon>
        <taxon>Pseudomonadati</taxon>
        <taxon>Pseudomonadota</taxon>
        <taxon>Alphaproteobacteria</taxon>
        <taxon>Hyphomicrobiales</taxon>
        <taxon>Methylopilaceae</taxon>
        <taxon>Hansschlegelia</taxon>
    </lineage>
</organism>
<feature type="active site" description="Proton donor/acceptor" evidence="7">
    <location>
        <position position="95"/>
    </location>
</feature>
<dbReference type="GO" id="GO:0071972">
    <property type="term" value="F:peptidoglycan L,D-transpeptidase activity"/>
    <property type="evidence" value="ECO:0007669"/>
    <property type="project" value="TreeGrafter"/>
</dbReference>
<feature type="chain" id="PRO_5020445116" description="L,D-TPase catalytic domain-containing protein" evidence="8">
    <location>
        <begin position="23"/>
        <end position="140"/>
    </location>
</feature>
<dbReference type="Gene3D" id="2.40.440.10">
    <property type="entry name" value="L,D-transpeptidase catalytic domain-like"/>
    <property type="match status" value="1"/>
</dbReference>
<evidence type="ECO:0000259" key="9">
    <source>
        <dbReference type="PROSITE" id="PS52029"/>
    </source>
</evidence>